<protein>
    <recommendedName>
        <fullName evidence="7">ATPase AAA-type core domain-containing protein</fullName>
    </recommendedName>
</protein>
<dbReference type="OrthoDB" id="9776369at2"/>
<dbReference type="KEGG" id="aft:BBF96_00720"/>
<dbReference type="InterPro" id="IPR027417">
    <property type="entry name" value="P-loop_NTPase"/>
</dbReference>
<evidence type="ECO:0000313" key="5">
    <source>
        <dbReference type="EMBL" id="AZR72044.1"/>
    </source>
</evidence>
<dbReference type="AlphaFoldDB" id="A0A3Q9HNJ2"/>
<keyword evidence="4" id="KW-0067">ATP-binding</keyword>
<name>A0A3Q9HNJ2_9FIRM</name>
<accession>A0A3Q9HNJ2</accession>
<dbReference type="Gene3D" id="3.40.50.300">
    <property type="entry name" value="P-loop containing nucleotide triphosphate hydrolases"/>
    <property type="match status" value="1"/>
</dbReference>
<evidence type="ECO:0000313" key="6">
    <source>
        <dbReference type="Proteomes" id="UP000267250"/>
    </source>
</evidence>
<evidence type="ECO:0008006" key="7">
    <source>
        <dbReference type="Google" id="ProtNLM"/>
    </source>
</evidence>
<dbReference type="PANTHER" id="PTHR42711:SF5">
    <property type="entry name" value="ABC TRANSPORTER ATP-BINDING PROTEIN NATA"/>
    <property type="match status" value="1"/>
</dbReference>
<dbReference type="Proteomes" id="UP000267250">
    <property type="component" value="Chromosome"/>
</dbReference>
<dbReference type="InterPro" id="IPR050763">
    <property type="entry name" value="ABC_transporter_ATP-binding"/>
</dbReference>
<evidence type="ECO:0000256" key="1">
    <source>
        <dbReference type="ARBA" id="ARBA00005417"/>
    </source>
</evidence>
<dbReference type="PANTHER" id="PTHR42711">
    <property type="entry name" value="ABC TRANSPORTER ATP-BINDING PROTEIN"/>
    <property type="match status" value="1"/>
</dbReference>
<organism evidence="5 6">
    <name type="scientific">Anoxybacter fermentans</name>
    <dbReference type="NCBI Taxonomy" id="1323375"/>
    <lineage>
        <taxon>Bacteria</taxon>
        <taxon>Bacillati</taxon>
        <taxon>Bacillota</taxon>
        <taxon>Clostridia</taxon>
        <taxon>Halanaerobiales</taxon>
        <taxon>Anoxybacter</taxon>
    </lineage>
</organism>
<proteinExistence type="inferred from homology"/>
<evidence type="ECO:0000256" key="4">
    <source>
        <dbReference type="ARBA" id="ARBA00022840"/>
    </source>
</evidence>
<dbReference type="EMBL" id="CP016379">
    <property type="protein sequence ID" value="AZR72044.1"/>
    <property type="molecule type" value="Genomic_DNA"/>
</dbReference>
<keyword evidence="2" id="KW-0813">Transport</keyword>
<sequence length="92" mass="10543">MLDESTNYLDPVHRKQVWDKLLELNRTQGLIIILVTHNVIEAEKVLQKVGLINHGEVRAIDTVGELKKRISRKVKLEMKLNSTAEGLDFILL</sequence>
<keyword evidence="3" id="KW-0547">Nucleotide-binding</keyword>
<reference evidence="5 6" key="1">
    <citation type="submission" date="2016-07" db="EMBL/GenBank/DDBJ databases">
        <title>Genome and transcriptome analysis of iron-reducing fermentative bacteria Anoxybacter fermentans.</title>
        <authorList>
            <person name="Zeng X."/>
            <person name="Shao Z."/>
        </authorList>
    </citation>
    <scope>NUCLEOTIDE SEQUENCE [LARGE SCALE GENOMIC DNA]</scope>
    <source>
        <strain evidence="5 6">DY22613</strain>
    </source>
</reference>
<gene>
    <name evidence="5" type="ORF">BBF96_00720</name>
</gene>
<evidence type="ECO:0000256" key="3">
    <source>
        <dbReference type="ARBA" id="ARBA00022741"/>
    </source>
</evidence>
<evidence type="ECO:0000256" key="2">
    <source>
        <dbReference type="ARBA" id="ARBA00022448"/>
    </source>
</evidence>
<keyword evidence="6" id="KW-1185">Reference proteome</keyword>
<dbReference type="GO" id="GO:0005524">
    <property type="term" value="F:ATP binding"/>
    <property type="evidence" value="ECO:0007669"/>
    <property type="project" value="UniProtKB-KW"/>
</dbReference>
<comment type="similarity">
    <text evidence="1">Belongs to the ABC transporter superfamily.</text>
</comment>
<dbReference type="SUPFAM" id="SSF52540">
    <property type="entry name" value="P-loop containing nucleoside triphosphate hydrolases"/>
    <property type="match status" value="1"/>
</dbReference>
<dbReference type="RefSeq" id="WP_127015371.1">
    <property type="nucleotide sequence ID" value="NZ_CP016379.1"/>
</dbReference>